<organism evidence="2 3">
    <name type="scientific">Mastigocoleus testarum BC008</name>
    <dbReference type="NCBI Taxonomy" id="371196"/>
    <lineage>
        <taxon>Bacteria</taxon>
        <taxon>Bacillati</taxon>
        <taxon>Cyanobacteriota</taxon>
        <taxon>Cyanophyceae</taxon>
        <taxon>Nostocales</taxon>
        <taxon>Hapalosiphonaceae</taxon>
        <taxon>Mastigocoleus</taxon>
    </lineage>
</organism>
<keyword evidence="3" id="KW-1185">Reference proteome</keyword>
<proteinExistence type="predicted"/>
<accession>A0A0V7ZRZ8</accession>
<keyword evidence="1" id="KW-0732">Signal</keyword>
<reference evidence="2 3" key="1">
    <citation type="journal article" date="2015" name="Genome Announc.">
        <title>Draft Genome of the Euendolithic (true boring) Cyanobacterium Mastigocoleus testarum strain BC008.</title>
        <authorList>
            <person name="Guida B.S."/>
            <person name="Garcia-Pichel F."/>
        </authorList>
    </citation>
    <scope>NUCLEOTIDE SEQUENCE [LARGE SCALE GENOMIC DNA]</scope>
    <source>
        <strain evidence="2 3">BC008</strain>
    </source>
</reference>
<gene>
    <name evidence="2" type="ORF">BC008_29795</name>
</gene>
<sequence>MNKKFILTLLSSPTIFASFISLVALVNPVSAAETQVQTQGDKNCVMNPHGGYKLICTRVSQVPKVKRPITVAKADPVQSVTDDIIEIKFTDEESDSAIALFGCDCPSCLNALRAMRGQEPIIF</sequence>
<feature type="chain" id="PRO_5006890164" evidence="1">
    <location>
        <begin position="32"/>
        <end position="123"/>
    </location>
</feature>
<protein>
    <submittedName>
        <fullName evidence="2">Uncharacterized protein</fullName>
    </submittedName>
</protein>
<evidence type="ECO:0000256" key="1">
    <source>
        <dbReference type="SAM" id="SignalP"/>
    </source>
</evidence>
<dbReference type="RefSeq" id="WP_027845706.1">
    <property type="nucleotide sequence ID" value="NZ_LMTZ01000088.1"/>
</dbReference>
<feature type="signal peptide" evidence="1">
    <location>
        <begin position="1"/>
        <end position="31"/>
    </location>
</feature>
<evidence type="ECO:0000313" key="3">
    <source>
        <dbReference type="Proteomes" id="UP000053372"/>
    </source>
</evidence>
<dbReference type="OrthoDB" id="513268at2"/>
<evidence type="ECO:0000313" key="2">
    <source>
        <dbReference type="EMBL" id="KST67389.1"/>
    </source>
</evidence>
<dbReference type="Proteomes" id="UP000053372">
    <property type="component" value="Unassembled WGS sequence"/>
</dbReference>
<comment type="caution">
    <text evidence="2">The sequence shown here is derived from an EMBL/GenBank/DDBJ whole genome shotgun (WGS) entry which is preliminary data.</text>
</comment>
<dbReference type="EMBL" id="LMTZ01000088">
    <property type="protein sequence ID" value="KST67389.1"/>
    <property type="molecule type" value="Genomic_DNA"/>
</dbReference>
<dbReference type="AlphaFoldDB" id="A0A0V7ZRZ8"/>
<name>A0A0V7ZRZ8_9CYAN</name>